<sequence>MGEIGSPGLQPDLAPSNFQLFPAMKSALSGRHFRSNGKVRQDVKNFLRSLATDFYHGGFLNEFYAVEDVANPASLSDQPLSPTSLDRCPENKANNLKHEQTILLYHIEKANSRSMKHADVLNILKNEIRNDTINVKSIKKLRNDGVAINCAQQDDIDLILKEINDSPILKENVRPVPKRLPKSIVYGLDPDILKESIEAAISRISGPNSFKVLFSIKGRTNKFHWVFEADSTLYHTIKKQ</sequence>
<name>A0A4Y2BDA5_ARAVE</name>
<evidence type="ECO:0000313" key="1">
    <source>
        <dbReference type="EMBL" id="GBL89469.1"/>
    </source>
</evidence>
<comment type="caution">
    <text evidence="1">The sequence shown here is derived from an EMBL/GenBank/DDBJ whole genome shotgun (WGS) entry which is preliminary data.</text>
</comment>
<dbReference type="AlphaFoldDB" id="A0A4Y2BDA5"/>
<proteinExistence type="predicted"/>
<dbReference type="GO" id="GO:0003676">
    <property type="term" value="F:nucleic acid binding"/>
    <property type="evidence" value="ECO:0007669"/>
    <property type="project" value="InterPro"/>
</dbReference>
<protein>
    <submittedName>
        <fullName evidence="1">Uncharacterized protein</fullName>
    </submittedName>
</protein>
<keyword evidence="2" id="KW-1185">Reference proteome</keyword>
<dbReference type="InterPro" id="IPR036397">
    <property type="entry name" value="RNaseH_sf"/>
</dbReference>
<reference evidence="1 2" key="1">
    <citation type="journal article" date="2019" name="Sci. Rep.">
        <title>Orb-weaving spider Araneus ventricosus genome elucidates the spidroin gene catalogue.</title>
        <authorList>
            <person name="Kono N."/>
            <person name="Nakamura H."/>
            <person name="Ohtoshi R."/>
            <person name="Moran D.A.P."/>
            <person name="Shinohara A."/>
            <person name="Yoshida Y."/>
            <person name="Fujiwara M."/>
            <person name="Mori M."/>
            <person name="Tomita M."/>
            <person name="Arakawa K."/>
        </authorList>
    </citation>
    <scope>NUCLEOTIDE SEQUENCE [LARGE SCALE GENOMIC DNA]</scope>
</reference>
<dbReference type="Proteomes" id="UP000499080">
    <property type="component" value="Unassembled WGS sequence"/>
</dbReference>
<dbReference type="Gene3D" id="3.30.420.10">
    <property type="entry name" value="Ribonuclease H-like superfamily/Ribonuclease H"/>
    <property type="match status" value="1"/>
</dbReference>
<dbReference type="EMBL" id="BGPR01000065">
    <property type="protein sequence ID" value="GBL89469.1"/>
    <property type="molecule type" value="Genomic_DNA"/>
</dbReference>
<accession>A0A4Y2BDA5</accession>
<gene>
    <name evidence="1" type="ORF">AVEN_87816_1</name>
</gene>
<evidence type="ECO:0000313" key="2">
    <source>
        <dbReference type="Proteomes" id="UP000499080"/>
    </source>
</evidence>
<organism evidence="1 2">
    <name type="scientific">Araneus ventricosus</name>
    <name type="common">Orbweaver spider</name>
    <name type="synonym">Epeira ventricosa</name>
    <dbReference type="NCBI Taxonomy" id="182803"/>
    <lineage>
        <taxon>Eukaryota</taxon>
        <taxon>Metazoa</taxon>
        <taxon>Ecdysozoa</taxon>
        <taxon>Arthropoda</taxon>
        <taxon>Chelicerata</taxon>
        <taxon>Arachnida</taxon>
        <taxon>Araneae</taxon>
        <taxon>Araneomorphae</taxon>
        <taxon>Entelegynae</taxon>
        <taxon>Araneoidea</taxon>
        <taxon>Araneidae</taxon>
        <taxon>Araneus</taxon>
    </lineage>
</organism>
<dbReference type="OrthoDB" id="8122238at2759"/>